<evidence type="ECO:0000313" key="1">
    <source>
        <dbReference type="Proteomes" id="UP000694861"/>
    </source>
</evidence>
<dbReference type="Proteomes" id="UP000694861">
    <property type="component" value="Linkage group LG5"/>
</dbReference>
<accession>A0ABM1LQJ0</accession>
<organism evidence="1 2">
    <name type="scientific">Prunus mume</name>
    <name type="common">Japanese apricot</name>
    <name type="synonym">Armeniaca mume</name>
    <dbReference type="NCBI Taxonomy" id="102107"/>
    <lineage>
        <taxon>Eukaryota</taxon>
        <taxon>Viridiplantae</taxon>
        <taxon>Streptophyta</taxon>
        <taxon>Embryophyta</taxon>
        <taxon>Tracheophyta</taxon>
        <taxon>Spermatophyta</taxon>
        <taxon>Magnoliopsida</taxon>
        <taxon>eudicotyledons</taxon>
        <taxon>Gunneridae</taxon>
        <taxon>Pentapetalae</taxon>
        <taxon>rosids</taxon>
        <taxon>fabids</taxon>
        <taxon>Rosales</taxon>
        <taxon>Rosaceae</taxon>
        <taxon>Amygdaloideae</taxon>
        <taxon>Amygdaleae</taxon>
        <taxon>Prunus</taxon>
    </lineage>
</organism>
<keyword evidence="1" id="KW-1185">Reference proteome</keyword>
<reference evidence="1" key="1">
    <citation type="journal article" date="2012" name="Nat. Commun.">
        <title>The genome of Prunus mume.</title>
        <authorList>
            <person name="Zhang Q."/>
            <person name="Chen W."/>
            <person name="Sun L."/>
            <person name="Zhao F."/>
            <person name="Huang B."/>
            <person name="Yang W."/>
            <person name="Tao Y."/>
            <person name="Wang J."/>
            <person name="Yuan Z."/>
            <person name="Fan G."/>
            <person name="Xing Z."/>
            <person name="Han C."/>
            <person name="Pan H."/>
            <person name="Zhong X."/>
            <person name="Shi W."/>
            <person name="Liang X."/>
            <person name="Du D."/>
            <person name="Sun F."/>
            <person name="Xu Z."/>
            <person name="Hao R."/>
            <person name="Lv T."/>
            <person name="Lv Y."/>
            <person name="Zheng Z."/>
            <person name="Sun M."/>
            <person name="Luo L."/>
            <person name="Cai M."/>
            <person name="Gao Y."/>
            <person name="Wang J."/>
            <person name="Yin Y."/>
            <person name="Xu X."/>
            <person name="Cheng T."/>
            <person name="Wang J."/>
        </authorList>
    </citation>
    <scope>NUCLEOTIDE SEQUENCE [LARGE SCALE GENOMIC DNA]</scope>
</reference>
<reference evidence="2" key="2">
    <citation type="submission" date="2025-08" db="UniProtKB">
        <authorList>
            <consortium name="RefSeq"/>
        </authorList>
    </citation>
    <scope>IDENTIFICATION</scope>
</reference>
<dbReference type="GeneID" id="107881099"/>
<protein>
    <submittedName>
        <fullName evidence="2">Uncharacterized protein LOC107881099</fullName>
    </submittedName>
</protein>
<evidence type="ECO:0000313" key="2">
    <source>
        <dbReference type="RefSeq" id="XP_016649667.1"/>
    </source>
</evidence>
<sequence>MWWSWGGGEIDRGEGDGGVEGRASGCGSCGGRDGGCGAGGGGGDGSMVEVVEEVVVVVVVAEDEEEEDVVVAVAVAMAVVNVVVEVVELVLQDVSWRLRTIVNNIHYLSPTFEAINFLHVFCEANILTDAVTSCGHNLRIDTFGSALSAQLHLRC</sequence>
<gene>
    <name evidence="2" type="primary">LOC107881099</name>
</gene>
<proteinExistence type="predicted"/>
<name>A0ABM1LQJ0_PRUMU</name>
<dbReference type="RefSeq" id="XP_016649667.1">
    <property type="nucleotide sequence ID" value="XM_016794181.1"/>
</dbReference>